<reference evidence="1 2" key="1">
    <citation type="journal article" date="2004" name="Appl. Environ. Microbiol.">
        <title>Mineralization of individual congeners of linear alkylbenzenesulfonate by defined pairs of heterotrophic bacteria.</title>
        <authorList>
            <person name="Schleheck D."/>
            <person name="Knepper T.P."/>
            <person name="Fischer K."/>
            <person name="Cook A.M."/>
        </authorList>
    </citation>
    <scope>NUCLEOTIDE SEQUENCE [LARGE SCALE GENOMIC DNA]</scope>
    <source>
        <strain evidence="2">DSM 14576 / KF-1</strain>
    </source>
</reference>
<gene>
    <name evidence="1" type="ORF">CtesDRAFT_PD1222</name>
</gene>
<sequence>MRDRGLHSGILNVSLSMNGEVGVSGMSMKKLRMAD</sequence>
<accession>B7X0C6</accession>
<dbReference type="Proteomes" id="UP000003039">
    <property type="component" value="Unassembled WGS sequence"/>
</dbReference>
<comment type="caution">
    <text evidence="1">The sequence shown here is derived from an EMBL/GenBank/DDBJ whole genome shotgun (WGS) entry which is preliminary data.</text>
</comment>
<dbReference type="AlphaFoldDB" id="B7X0C6"/>
<evidence type="ECO:0000313" key="2">
    <source>
        <dbReference type="Proteomes" id="UP000003039"/>
    </source>
</evidence>
<dbReference type="EMBL" id="AAUJ02000001">
    <property type="protein sequence ID" value="EED66276.1"/>
    <property type="molecule type" value="Genomic_DNA"/>
</dbReference>
<organism evidence="1 2">
    <name type="scientific">Comamonas testosteroni (strain DSM 14576 / KF-1)</name>
    <name type="common">Pseudomonas testosteroni</name>
    <dbReference type="NCBI Taxonomy" id="399795"/>
    <lineage>
        <taxon>Bacteria</taxon>
        <taxon>Pseudomonadati</taxon>
        <taxon>Pseudomonadota</taxon>
        <taxon>Betaproteobacteria</taxon>
        <taxon>Burkholderiales</taxon>
        <taxon>Comamonadaceae</taxon>
        <taxon>Comamonas</taxon>
    </lineage>
</organism>
<evidence type="ECO:0000313" key="1">
    <source>
        <dbReference type="EMBL" id="EED66276.1"/>
    </source>
</evidence>
<proteinExistence type="predicted"/>
<protein>
    <submittedName>
        <fullName evidence="1">Uncharacterized protein</fullName>
    </submittedName>
</protein>
<name>B7X0C6_COMTK</name>